<evidence type="ECO:0008006" key="16">
    <source>
        <dbReference type="Google" id="ProtNLM"/>
    </source>
</evidence>
<dbReference type="GO" id="GO:0004519">
    <property type="term" value="F:endonuclease activity"/>
    <property type="evidence" value="ECO:0007669"/>
    <property type="project" value="UniProtKB-KW"/>
</dbReference>
<dbReference type="Pfam" id="PF00098">
    <property type="entry name" value="zf-CCHC"/>
    <property type="match status" value="1"/>
</dbReference>
<keyword evidence="5" id="KW-0460">Magnesium</keyword>
<evidence type="ECO:0000313" key="15">
    <source>
        <dbReference type="Proteomes" id="UP000708208"/>
    </source>
</evidence>
<dbReference type="InterPro" id="IPR057670">
    <property type="entry name" value="SH3_retrovirus"/>
</dbReference>
<dbReference type="InterPro" id="IPR039537">
    <property type="entry name" value="Retrotran_Ty1/copia-like"/>
</dbReference>
<accession>A0A8J2KRY2</accession>
<feature type="domain" description="CCHC-type" evidence="12">
    <location>
        <begin position="133"/>
        <end position="149"/>
    </location>
</feature>
<keyword evidence="6" id="KW-0229">DNA integration</keyword>
<dbReference type="InterPro" id="IPR001878">
    <property type="entry name" value="Znf_CCHC"/>
</dbReference>
<dbReference type="CDD" id="cd18186">
    <property type="entry name" value="BTB_POZ_ZBTB_KLHL-like"/>
    <property type="match status" value="1"/>
</dbReference>
<keyword evidence="7" id="KW-0695">RNA-directed DNA polymerase</keyword>
<evidence type="ECO:0000256" key="10">
    <source>
        <dbReference type="PROSITE-ProRule" id="PRU00047"/>
    </source>
</evidence>
<evidence type="ECO:0000256" key="1">
    <source>
        <dbReference type="ARBA" id="ARBA00022722"/>
    </source>
</evidence>
<evidence type="ECO:0000256" key="3">
    <source>
        <dbReference type="ARBA" id="ARBA00022759"/>
    </source>
</evidence>
<keyword evidence="8" id="KW-0239">DNA-directed DNA polymerase</keyword>
<dbReference type="OrthoDB" id="8061141at2759"/>
<feature type="region of interest" description="Disordered" evidence="11">
    <location>
        <begin position="539"/>
        <end position="560"/>
    </location>
</feature>
<evidence type="ECO:0000256" key="9">
    <source>
        <dbReference type="ARBA" id="ARBA00023172"/>
    </source>
</evidence>
<feature type="region of interest" description="Disordered" evidence="11">
    <location>
        <begin position="742"/>
        <end position="762"/>
    </location>
</feature>
<dbReference type="Proteomes" id="UP000708208">
    <property type="component" value="Unassembled WGS sequence"/>
</dbReference>
<comment type="caution">
    <text evidence="14">The sequence shown here is derived from an EMBL/GenBank/DDBJ whole genome shotgun (WGS) entry which is preliminary data.</text>
</comment>
<evidence type="ECO:0000256" key="5">
    <source>
        <dbReference type="ARBA" id="ARBA00022842"/>
    </source>
</evidence>
<dbReference type="GO" id="GO:0008270">
    <property type="term" value="F:zinc ion binding"/>
    <property type="evidence" value="ECO:0007669"/>
    <property type="project" value="UniProtKB-KW"/>
</dbReference>
<evidence type="ECO:0000259" key="12">
    <source>
        <dbReference type="PROSITE" id="PS50158"/>
    </source>
</evidence>
<keyword evidence="10" id="KW-0863">Zinc-finger</keyword>
<keyword evidence="3" id="KW-0255">Endonuclease</keyword>
<keyword evidence="10" id="KW-0862">Zinc</keyword>
<evidence type="ECO:0000256" key="6">
    <source>
        <dbReference type="ARBA" id="ARBA00022908"/>
    </source>
</evidence>
<dbReference type="EMBL" id="CAJVCH010405073">
    <property type="protein sequence ID" value="CAG7817839.1"/>
    <property type="molecule type" value="Genomic_DNA"/>
</dbReference>
<feature type="compositionally biased region" description="Low complexity" evidence="11">
    <location>
        <begin position="91"/>
        <end position="101"/>
    </location>
</feature>
<dbReference type="PANTHER" id="PTHR42648:SF11">
    <property type="entry name" value="TRANSPOSON TY4-P GAG-POL POLYPROTEIN"/>
    <property type="match status" value="1"/>
</dbReference>
<dbReference type="GO" id="GO:0003964">
    <property type="term" value="F:RNA-directed DNA polymerase activity"/>
    <property type="evidence" value="ECO:0007669"/>
    <property type="project" value="UniProtKB-KW"/>
</dbReference>
<keyword evidence="8" id="KW-0808">Transferase</keyword>
<dbReference type="GO" id="GO:0006310">
    <property type="term" value="P:DNA recombination"/>
    <property type="evidence" value="ECO:0007669"/>
    <property type="project" value="UniProtKB-KW"/>
</dbReference>
<dbReference type="CDD" id="cd09272">
    <property type="entry name" value="RNase_HI_RT_Ty1"/>
    <property type="match status" value="1"/>
</dbReference>
<evidence type="ECO:0000256" key="7">
    <source>
        <dbReference type="ARBA" id="ARBA00022918"/>
    </source>
</evidence>
<feature type="region of interest" description="Disordered" evidence="11">
    <location>
        <begin position="41"/>
        <end position="122"/>
    </location>
</feature>
<dbReference type="InterPro" id="IPR001584">
    <property type="entry name" value="Integrase_cat-core"/>
</dbReference>
<feature type="compositionally biased region" description="Low complexity" evidence="11">
    <location>
        <begin position="113"/>
        <end position="122"/>
    </location>
</feature>
<proteinExistence type="predicted"/>
<dbReference type="GO" id="GO:0016787">
    <property type="term" value="F:hydrolase activity"/>
    <property type="evidence" value="ECO:0007669"/>
    <property type="project" value="UniProtKB-KW"/>
</dbReference>
<evidence type="ECO:0000256" key="2">
    <source>
        <dbReference type="ARBA" id="ARBA00022723"/>
    </source>
</evidence>
<organism evidence="14 15">
    <name type="scientific">Allacma fusca</name>
    <dbReference type="NCBI Taxonomy" id="39272"/>
    <lineage>
        <taxon>Eukaryota</taxon>
        <taxon>Metazoa</taxon>
        <taxon>Ecdysozoa</taxon>
        <taxon>Arthropoda</taxon>
        <taxon>Hexapoda</taxon>
        <taxon>Collembola</taxon>
        <taxon>Symphypleona</taxon>
        <taxon>Sminthuridae</taxon>
        <taxon>Allacma</taxon>
    </lineage>
</organism>
<dbReference type="SMART" id="SM00343">
    <property type="entry name" value="ZnF_C2HC"/>
    <property type="match status" value="1"/>
</dbReference>
<gene>
    <name evidence="14" type="ORF">AFUS01_LOCUS28380</name>
</gene>
<keyword evidence="15" id="KW-1185">Reference proteome</keyword>
<dbReference type="PROSITE" id="PS50158">
    <property type="entry name" value="ZF_CCHC"/>
    <property type="match status" value="1"/>
</dbReference>
<feature type="compositionally biased region" description="Polar residues" evidence="11">
    <location>
        <begin position="504"/>
        <end position="518"/>
    </location>
</feature>
<dbReference type="Pfam" id="PF00665">
    <property type="entry name" value="rve"/>
    <property type="match status" value="1"/>
</dbReference>
<dbReference type="GO" id="GO:0003887">
    <property type="term" value="F:DNA-directed DNA polymerase activity"/>
    <property type="evidence" value="ECO:0007669"/>
    <property type="project" value="UniProtKB-KW"/>
</dbReference>
<evidence type="ECO:0000256" key="8">
    <source>
        <dbReference type="ARBA" id="ARBA00022932"/>
    </source>
</evidence>
<sequence>MTTTVRSDNVDKLNGANFNRWKWQISMVLEAADLLDVVDGTETAPQDETPLKNTTKDEDPEESKAFFSAKGDINGRHRQNSHHQGNKASYQNRGNQGNHQNRGPHRSNQIRGNQQHPNNQHNQGIQTLKFKGKCFYCDKEGHLKRDCRSLKRDRHQNERAQFADANSDSDDVNAWVGVVLNEDSYTENVYTGNGQRYIRQSVIKDAVRDIPTKEIGEEVRCESCELGKSKRKPFPRVTTPNTYKPGESIYADLAGKMSVASIGGSWYFLLLKDHATGYRSVYFLKRKSEAAAHIKSFIAFIENQTGVTVKQFFTDNGTEFINRNLQTFFRENRIQHNTSVRYCPESNGKIEREIGTIKDCARTMLSAAGLPAEFWAEAVGTTVYIHNRVLDSQSSDITAYEAIMRGKPSLAHIKVFGCDAFAHVPHQLRKTWDPKGTKCIMVGYSGSNRKYRLFNPNTNKTFEERNVTFIESKTETITVDVETCAPIPDEKHEEPSFEDPGSAQLDSNRSDSNLSATPSRRIIHADPNLSNVSENLFSDDEEEHIQPTTATSPSHTSIPLSTHVPESLVIQQPNVSPKTQKETPSSSEVCGHTKWMNVLIDTPRGKFSTTIPEGKVTRVVLPKPSQEKSAQWYQPEVLKAKLRPRQRVNYCESKNGVPMLLARVELGHNQEHPTPIMVDNQSAIRITKNPEMHGRTKHIDHFIRELVTNKQVSILYVPTQEQLADILTKALLKGKLSQNRKNLALTDTDGPTSNNNSNPRRNRVIGPLSPAVIWVNWTTLVNIQNNGRISQSVYGDYSRTRSIFTFQVSLDTQNEGSNFCELKLNCTIMRRQPSSECKDWRKLLLTFGNLSVRGSIYGECSREKSFTKWFHVECPSNLKMTSEHYAYDELKLAGCTDPKFISKEDAAQMQVKTEQGKTAGILCYLVIFGLLTEISEVIFPVSELHEFERQLDDRSSLGTLLFPALTSSYNTNRESGTSCEDEVKLVKEHSLQDVRANKFLFAVESPVFRKMLFETDMLEKSTGVITVPKEIPLEALTTFVKLCQNQCYEKFNHNNIQNLLHVLSLAHMYQADRVKDICMMVIMAVNNRSIEIDIAVKLLSAAGLYNIPDFRVRAFEWMNWRSETHQGKDEVLEFLKTAGEDVHMGFINYLL</sequence>
<dbReference type="AlphaFoldDB" id="A0A8J2KRY2"/>
<keyword evidence="8" id="KW-0548">Nucleotidyltransferase</keyword>
<evidence type="ECO:0000256" key="11">
    <source>
        <dbReference type="SAM" id="MobiDB-lite"/>
    </source>
</evidence>
<keyword evidence="9" id="KW-0233">DNA recombination</keyword>
<feature type="compositionally biased region" description="Basic residues" evidence="11">
    <location>
        <begin position="76"/>
        <end position="85"/>
    </location>
</feature>
<evidence type="ECO:0000259" key="13">
    <source>
        <dbReference type="PROSITE" id="PS50994"/>
    </source>
</evidence>
<dbReference type="Pfam" id="PF00651">
    <property type="entry name" value="BTB"/>
    <property type="match status" value="1"/>
</dbReference>
<evidence type="ECO:0000313" key="14">
    <source>
        <dbReference type="EMBL" id="CAG7817839.1"/>
    </source>
</evidence>
<keyword evidence="2" id="KW-0479">Metal-binding</keyword>
<dbReference type="InterPro" id="IPR000210">
    <property type="entry name" value="BTB/POZ_dom"/>
</dbReference>
<dbReference type="GO" id="GO:0015074">
    <property type="term" value="P:DNA integration"/>
    <property type="evidence" value="ECO:0007669"/>
    <property type="project" value="UniProtKB-KW"/>
</dbReference>
<evidence type="ECO:0000256" key="4">
    <source>
        <dbReference type="ARBA" id="ARBA00022801"/>
    </source>
</evidence>
<dbReference type="GO" id="GO:0003676">
    <property type="term" value="F:nucleic acid binding"/>
    <property type="evidence" value="ECO:0007669"/>
    <property type="project" value="InterPro"/>
</dbReference>
<keyword evidence="4" id="KW-0378">Hydrolase</keyword>
<dbReference type="PANTHER" id="PTHR42648">
    <property type="entry name" value="TRANSPOSASE, PUTATIVE-RELATED"/>
    <property type="match status" value="1"/>
</dbReference>
<feature type="domain" description="Integrase catalytic" evidence="13">
    <location>
        <begin position="241"/>
        <end position="407"/>
    </location>
</feature>
<protein>
    <recommendedName>
        <fullName evidence="16">Polyprotein</fullName>
    </recommendedName>
</protein>
<feature type="compositionally biased region" description="Polar residues" evidence="11">
    <location>
        <begin position="546"/>
        <end position="560"/>
    </location>
</feature>
<reference evidence="14" key="1">
    <citation type="submission" date="2021-06" db="EMBL/GenBank/DDBJ databases">
        <authorList>
            <person name="Hodson N. C."/>
            <person name="Mongue J. A."/>
            <person name="Jaron S. K."/>
        </authorList>
    </citation>
    <scope>NUCLEOTIDE SEQUENCE</scope>
</reference>
<name>A0A8J2KRY2_9HEXA</name>
<feature type="region of interest" description="Disordered" evidence="11">
    <location>
        <begin position="488"/>
        <end position="527"/>
    </location>
</feature>
<dbReference type="PROSITE" id="PS50994">
    <property type="entry name" value="INTEGRASE"/>
    <property type="match status" value="1"/>
</dbReference>
<dbReference type="Pfam" id="PF25597">
    <property type="entry name" value="SH3_retrovirus"/>
    <property type="match status" value="1"/>
</dbReference>
<keyword evidence="1" id="KW-0540">Nuclease</keyword>